<dbReference type="RefSeq" id="WP_142651873.1">
    <property type="nucleotide sequence ID" value="NZ_CP108085.1"/>
</dbReference>
<dbReference type="Proteomes" id="UP001432011">
    <property type="component" value="Chromosome"/>
</dbReference>
<protein>
    <submittedName>
        <fullName evidence="1">DUF2637 domain-containing protein</fullName>
    </submittedName>
</protein>
<name>A0ABZ1T1B2_9ACTN</name>
<gene>
    <name evidence="1" type="ORF">OG913_03795</name>
</gene>
<sequence>MTIAGVALLALIAAVVSFKHMHELCLRHGEDHLSTPVTF</sequence>
<organism evidence="1 2">
    <name type="scientific">Microbispora hainanensis</name>
    <dbReference type="NCBI Taxonomy" id="568844"/>
    <lineage>
        <taxon>Bacteria</taxon>
        <taxon>Bacillati</taxon>
        <taxon>Actinomycetota</taxon>
        <taxon>Actinomycetes</taxon>
        <taxon>Streptosporangiales</taxon>
        <taxon>Streptosporangiaceae</taxon>
        <taxon>Microbispora</taxon>
    </lineage>
</organism>
<evidence type="ECO:0000313" key="2">
    <source>
        <dbReference type="Proteomes" id="UP001432011"/>
    </source>
</evidence>
<keyword evidence="2" id="KW-1185">Reference proteome</keyword>
<evidence type="ECO:0000313" key="1">
    <source>
        <dbReference type="EMBL" id="WUP79105.1"/>
    </source>
</evidence>
<dbReference type="Pfam" id="PF10935">
    <property type="entry name" value="DUF2637"/>
    <property type="match status" value="1"/>
</dbReference>
<dbReference type="InterPro" id="IPR021235">
    <property type="entry name" value="DUF2637"/>
</dbReference>
<proteinExistence type="predicted"/>
<dbReference type="GeneID" id="97499625"/>
<reference evidence="1" key="1">
    <citation type="submission" date="2022-10" db="EMBL/GenBank/DDBJ databases">
        <title>The complete genomes of actinobacterial strains from the NBC collection.</title>
        <authorList>
            <person name="Joergensen T.S."/>
            <person name="Alvarez Arevalo M."/>
            <person name="Sterndorff E.B."/>
            <person name="Faurdal D."/>
            <person name="Vuksanovic O."/>
            <person name="Mourched A.-S."/>
            <person name="Charusanti P."/>
            <person name="Shaw S."/>
            <person name="Blin K."/>
            <person name="Weber T."/>
        </authorList>
    </citation>
    <scope>NUCLEOTIDE SEQUENCE</scope>
    <source>
        <strain evidence="1">NBC_00254</strain>
    </source>
</reference>
<dbReference type="EMBL" id="CP108085">
    <property type="protein sequence ID" value="WUP79105.1"/>
    <property type="molecule type" value="Genomic_DNA"/>
</dbReference>
<accession>A0ABZ1T1B2</accession>